<name>A0ABQ8KAS5_9APHY</name>
<feature type="domain" description="Ubiquinol-cytochrome C reductase hinge" evidence="10">
    <location>
        <begin position="55"/>
        <end position="119"/>
    </location>
</feature>
<comment type="subcellular location">
    <subcellularLocation>
        <location evidence="1">Mitochondrion inner membrane</location>
        <topology evidence="1">Peripheral membrane protein</topology>
        <orientation evidence="1">Intermembrane side</orientation>
    </subcellularLocation>
</comment>
<evidence type="ECO:0000256" key="1">
    <source>
        <dbReference type="ARBA" id="ARBA00004137"/>
    </source>
</evidence>
<evidence type="ECO:0000256" key="9">
    <source>
        <dbReference type="SAM" id="MobiDB-lite"/>
    </source>
</evidence>
<gene>
    <name evidence="11" type="ORF">C8Q71DRAFT_149197</name>
</gene>
<evidence type="ECO:0000256" key="6">
    <source>
        <dbReference type="ARBA" id="ARBA00022982"/>
    </source>
</evidence>
<organism evidence="11 12">
    <name type="scientific">Rhodofomes roseus</name>
    <dbReference type="NCBI Taxonomy" id="34475"/>
    <lineage>
        <taxon>Eukaryota</taxon>
        <taxon>Fungi</taxon>
        <taxon>Dikarya</taxon>
        <taxon>Basidiomycota</taxon>
        <taxon>Agaricomycotina</taxon>
        <taxon>Agaricomycetes</taxon>
        <taxon>Polyporales</taxon>
        <taxon>Rhodofomes</taxon>
    </lineage>
</organism>
<evidence type="ECO:0000256" key="7">
    <source>
        <dbReference type="ARBA" id="ARBA00023128"/>
    </source>
</evidence>
<dbReference type="InterPro" id="IPR036811">
    <property type="entry name" value="Ubol_cytC_Rdtase_hinge_dom_sf"/>
</dbReference>
<reference evidence="11 12" key="1">
    <citation type="journal article" date="2021" name="Environ. Microbiol.">
        <title>Gene family expansions and transcriptome signatures uncover fungal adaptations to wood decay.</title>
        <authorList>
            <person name="Hage H."/>
            <person name="Miyauchi S."/>
            <person name="Viragh M."/>
            <person name="Drula E."/>
            <person name="Min B."/>
            <person name="Chaduli D."/>
            <person name="Navarro D."/>
            <person name="Favel A."/>
            <person name="Norest M."/>
            <person name="Lesage-Meessen L."/>
            <person name="Balint B."/>
            <person name="Merenyi Z."/>
            <person name="de Eugenio L."/>
            <person name="Morin E."/>
            <person name="Martinez A.T."/>
            <person name="Baldrian P."/>
            <person name="Stursova M."/>
            <person name="Martinez M.J."/>
            <person name="Novotny C."/>
            <person name="Magnuson J.K."/>
            <person name="Spatafora J.W."/>
            <person name="Maurice S."/>
            <person name="Pangilinan J."/>
            <person name="Andreopoulos W."/>
            <person name="LaButti K."/>
            <person name="Hundley H."/>
            <person name="Na H."/>
            <person name="Kuo A."/>
            <person name="Barry K."/>
            <person name="Lipzen A."/>
            <person name="Henrissat B."/>
            <person name="Riley R."/>
            <person name="Ahrendt S."/>
            <person name="Nagy L.G."/>
            <person name="Grigoriev I.V."/>
            <person name="Martin F."/>
            <person name="Rosso M.N."/>
        </authorList>
    </citation>
    <scope>NUCLEOTIDE SEQUENCE [LARGE SCALE GENOMIC DNA]</scope>
    <source>
        <strain evidence="11 12">CIRM-BRFM 1785</strain>
    </source>
</reference>
<keyword evidence="6" id="KW-0249">Electron transport</keyword>
<dbReference type="SUPFAM" id="SSF81531">
    <property type="entry name" value="Non-heme 11 kDa protein of cytochrome bc1 complex (Ubiquinol-cytochrome c reductase)"/>
    <property type="match status" value="1"/>
</dbReference>
<comment type="similarity">
    <text evidence="2">Belongs to the UQCRH/QCR6 family.</text>
</comment>
<accession>A0ABQ8KAS5</accession>
<keyword evidence="8" id="KW-0472">Membrane</keyword>
<dbReference type="RefSeq" id="XP_047777131.1">
    <property type="nucleotide sequence ID" value="XM_047916613.1"/>
</dbReference>
<evidence type="ECO:0000313" key="11">
    <source>
        <dbReference type="EMBL" id="KAH9834600.1"/>
    </source>
</evidence>
<feature type="region of interest" description="Disordered" evidence="9">
    <location>
        <begin position="1"/>
        <end position="56"/>
    </location>
</feature>
<evidence type="ECO:0000313" key="12">
    <source>
        <dbReference type="Proteomes" id="UP000814176"/>
    </source>
</evidence>
<feature type="compositionally biased region" description="Low complexity" evidence="9">
    <location>
        <begin position="1"/>
        <end position="12"/>
    </location>
</feature>
<evidence type="ECO:0000256" key="8">
    <source>
        <dbReference type="ARBA" id="ARBA00023136"/>
    </source>
</evidence>
<evidence type="ECO:0000256" key="4">
    <source>
        <dbReference type="ARBA" id="ARBA00022660"/>
    </source>
</evidence>
<evidence type="ECO:0000256" key="5">
    <source>
        <dbReference type="ARBA" id="ARBA00022792"/>
    </source>
</evidence>
<evidence type="ECO:0000259" key="10">
    <source>
        <dbReference type="Pfam" id="PF02320"/>
    </source>
</evidence>
<sequence>MSSLSSFFSSFLPTAHADAPPPEVEAHKEEVTPDEPEEGAEGGEAEEEEEEEPEDILPALREECEESAKCKTATEHFRHCEEKVNAGNGYQHEDCIEELCVMMHCVDGCVAPKLFAKLK</sequence>
<keyword evidence="7" id="KW-0496">Mitochondrion</keyword>
<evidence type="ECO:0000256" key="3">
    <source>
        <dbReference type="ARBA" id="ARBA00022448"/>
    </source>
</evidence>
<keyword evidence="3" id="KW-0813">Transport</keyword>
<dbReference type="Proteomes" id="UP000814176">
    <property type="component" value="Unassembled WGS sequence"/>
</dbReference>
<dbReference type="PANTHER" id="PTHR15336:SF0">
    <property type="entry name" value="CYTOCHROME B-C1 COMPLEX SUBUNIT 6, MITOCHONDRIAL"/>
    <property type="match status" value="1"/>
</dbReference>
<dbReference type="Gene3D" id="1.10.287.20">
    <property type="entry name" value="Ubiquinol-cytochrome C reductase hinge domain"/>
    <property type="match status" value="1"/>
</dbReference>
<protein>
    <submittedName>
        <fullName evidence="11">Non-heme 11 kDa protein of cytochrome bc1 complex</fullName>
    </submittedName>
</protein>
<dbReference type="GeneID" id="71997345"/>
<keyword evidence="4" id="KW-0679">Respiratory chain</keyword>
<keyword evidence="5" id="KW-0999">Mitochondrion inner membrane</keyword>
<comment type="caution">
    <text evidence="11">The sequence shown here is derived from an EMBL/GenBank/DDBJ whole genome shotgun (WGS) entry which is preliminary data.</text>
</comment>
<dbReference type="EMBL" id="JADCUA010000015">
    <property type="protein sequence ID" value="KAH9834600.1"/>
    <property type="molecule type" value="Genomic_DNA"/>
</dbReference>
<evidence type="ECO:0000256" key="2">
    <source>
        <dbReference type="ARBA" id="ARBA00006498"/>
    </source>
</evidence>
<feature type="compositionally biased region" description="Acidic residues" evidence="9">
    <location>
        <begin position="32"/>
        <end position="55"/>
    </location>
</feature>
<dbReference type="PANTHER" id="PTHR15336">
    <property type="entry name" value="UBIQUINOL-CYTOCHROME C REDUCTASE COMPLEX 7.8 KDA PROTEIN"/>
    <property type="match status" value="1"/>
</dbReference>
<dbReference type="InterPro" id="IPR003422">
    <property type="entry name" value="Cyt_b-c1_6"/>
</dbReference>
<dbReference type="Pfam" id="PF02320">
    <property type="entry name" value="UCR_hinge"/>
    <property type="match status" value="1"/>
</dbReference>
<dbReference type="InterPro" id="IPR023184">
    <property type="entry name" value="Ubol_cytC_Rdtase_hinge_dom"/>
</dbReference>
<keyword evidence="12" id="KW-1185">Reference proteome</keyword>
<proteinExistence type="inferred from homology"/>